<dbReference type="GO" id="GO:0005524">
    <property type="term" value="F:ATP binding"/>
    <property type="evidence" value="ECO:0007669"/>
    <property type="project" value="UniProtKB-KW"/>
</dbReference>
<dbReference type="InterPro" id="IPR036640">
    <property type="entry name" value="ABC1_TM_sf"/>
</dbReference>
<dbReference type="FunFam" id="3.40.50.300:FF:000287">
    <property type="entry name" value="Multidrug ABC transporter ATP-binding protein"/>
    <property type="match status" value="1"/>
</dbReference>
<dbReference type="AlphaFoldDB" id="A0ABD5P7K0"/>
<evidence type="ECO:0000256" key="5">
    <source>
        <dbReference type="ARBA" id="ARBA00022840"/>
    </source>
</evidence>
<dbReference type="EMBL" id="JBHSDS010000002">
    <property type="protein sequence ID" value="MFC4356663.1"/>
    <property type="molecule type" value="Genomic_DNA"/>
</dbReference>
<keyword evidence="6 8" id="KW-1133">Transmembrane helix</keyword>
<evidence type="ECO:0000259" key="9">
    <source>
        <dbReference type="PROSITE" id="PS50893"/>
    </source>
</evidence>
<reference evidence="11 12" key="1">
    <citation type="journal article" date="2019" name="Int. J. Syst. Evol. Microbiol.">
        <title>The Global Catalogue of Microorganisms (GCM) 10K type strain sequencing project: providing services to taxonomists for standard genome sequencing and annotation.</title>
        <authorList>
            <consortium name="The Broad Institute Genomics Platform"/>
            <consortium name="The Broad Institute Genome Sequencing Center for Infectious Disease"/>
            <person name="Wu L."/>
            <person name="Ma J."/>
        </authorList>
    </citation>
    <scope>NUCLEOTIDE SEQUENCE [LARGE SCALE GENOMIC DNA]</scope>
    <source>
        <strain evidence="11 12">CGMCC 1.12553</strain>
    </source>
</reference>
<dbReference type="Pfam" id="PF00664">
    <property type="entry name" value="ABC_membrane"/>
    <property type="match status" value="1"/>
</dbReference>
<gene>
    <name evidence="11" type="ORF">ACFO0N_01730</name>
</gene>
<dbReference type="Gene3D" id="1.20.1560.10">
    <property type="entry name" value="ABC transporter type 1, transmembrane domain"/>
    <property type="match status" value="1"/>
</dbReference>
<evidence type="ECO:0000256" key="1">
    <source>
        <dbReference type="ARBA" id="ARBA00004141"/>
    </source>
</evidence>
<feature type="transmembrane region" description="Helical" evidence="8">
    <location>
        <begin position="284"/>
        <end position="303"/>
    </location>
</feature>
<dbReference type="Proteomes" id="UP001595921">
    <property type="component" value="Unassembled WGS sequence"/>
</dbReference>
<feature type="transmembrane region" description="Helical" evidence="8">
    <location>
        <begin position="93"/>
        <end position="113"/>
    </location>
</feature>
<keyword evidence="7 8" id="KW-0472">Membrane</keyword>
<sequence>MSHHTPDDDDDTFEDQRARVDQPMRRLFDEYGRENWLPLTVGLLASVGAHVLALVPPFVLGAAVDAFFTGPPQPFSLPLVPDWLVPASPVGQFWFSAAVIAVTFAGSAIFTWVKGWGLNEFAQSIQHQVRVDTYGAMQRLDLGFFADKQTGELMSILNNDVNRLEQFLNGGLFVASMIATTVVGVVGFLFYLNPQLAVVTMVTVPVVGVFTHKFVQRIQPMYAEVRSTVGRLNSRLENNLGGIEVIKASNAEGYEFDRVEDSSGEYYDTNWKAIKTRITFFPGLRLTAGIGFVLTYALGGLWVFSGPPLFFSGDLSAGEFVAFVFLSQRFIWPLAQFGELVNMYQQAVASSERIFGLMDEPGNLAQDEDAPDLVVDEGRVEYDGVRFTYEGDAAEVEDPVVDDVSFDLPGGDTLALVGPTGAGKSTLLKLLLRFYDVDDGSIRVDGQDIAEVNLGSLRRHVGYVSQETFLFAGTVAENLRYGSFDATEDEVVRAAKAAQAHEFITDLDDGYDTEVGERGVKLSGGQRQRVGIARILLQDPELLILDEATSDVDTETEMRIQESLDRLTENRTTLAIAHRLSTVKDADTILVVEDGRVVERGSHDELLAEDGLYADLWGVQAGELETIPGL</sequence>
<dbReference type="PROSITE" id="PS50929">
    <property type="entry name" value="ABC_TM1F"/>
    <property type="match status" value="1"/>
</dbReference>
<keyword evidence="2" id="KW-0813">Transport</keyword>
<dbReference type="CDD" id="cd03251">
    <property type="entry name" value="ABCC_MsbA"/>
    <property type="match status" value="1"/>
</dbReference>
<comment type="subcellular location">
    <subcellularLocation>
        <location evidence="1">Membrane</location>
        <topology evidence="1">Multi-pass membrane protein</topology>
    </subcellularLocation>
</comment>
<evidence type="ECO:0000256" key="2">
    <source>
        <dbReference type="ARBA" id="ARBA00022448"/>
    </source>
</evidence>
<evidence type="ECO:0000256" key="6">
    <source>
        <dbReference type="ARBA" id="ARBA00022989"/>
    </source>
</evidence>
<comment type="caution">
    <text evidence="11">The sequence shown here is derived from an EMBL/GenBank/DDBJ whole genome shotgun (WGS) entry which is preliminary data.</text>
</comment>
<dbReference type="InterPro" id="IPR003593">
    <property type="entry name" value="AAA+_ATPase"/>
</dbReference>
<evidence type="ECO:0000256" key="7">
    <source>
        <dbReference type="ARBA" id="ARBA00023136"/>
    </source>
</evidence>
<evidence type="ECO:0000256" key="3">
    <source>
        <dbReference type="ARBA" id="ARBA00022692"/>
    </source>
</evidence>
<dbReference type="InterPro" id="IPR039421">
    <property type="entry name" value="Type_1_exporter"/>
</dbReference>
<feature type="domain" description="ABC transporter" evidence="9">
    <location>
        <begin position="380"/>
        <end position="619"/>
    </location>
</feature>
<dbReference type="Pfam" id="PF00005">
    <property type="entry name" value="ABC_tran"/>
    <property type="match status" value="1"/>
</dbReference>
<dbReference type="PANTHER" id="PTHR24221">
    <property type="entry name" value="ATP-BINDING CASSETTE SUB-FAMILY B"/>
    <property type="match status" value="1"/>
</dbReference>
<evidence type="ECO:0000256" key="8">
    <source>
        <dbReference type="SAM" id="Phobius"/>
    </source>
</evidence>
<dbReference type="SUPFAM" id="SSF52540">
    <property type="entry name" value="P-loop containing nucleoside triphosphate hydrolases"/>
    <property type="match status" value="1"/>
</dbReference>
<keyword evidence="12" id="KW-1185">Reference proteome</keyword>
<dbReference type="InterPro" id="IPR017871">
    <property type="entry name" value="ABC_transporter-like_CS"/>
</dbReference>
<evidence type="ECO:0000313" key="11">
    <source>
        <dbReference type="EMBL" id="MFC4356663.1"/>
    </source>
</evidence>
<dbReference type="SMART" id="SM00382">
    <property type="entry name" value="AAA"/>
    <property type="match status" value="1"/>
</dbReference>
<dbReference type="PROSITE" id="PS50893">
    <property type="entry name" value="ABC_TRANSPORTER_2"/>
    <property type="match status" value="1"/>
</dbReference>
<dbReference type="RefSeq" id="WP_267625103.1">
    <property type="nucleotide sequence ID" value="NZ_JAODIW010000010.1"/>
</dbReference>
<feature type="transmembrane region" description="Helical" evidence="8">
    <location>
        <begin position="36"/>
        <end position="59"/>
    </location>
</feature>
<feature type="domain" description="ABC transmembrane type-1" evidence="10">
    <location>
        <begin position="41"/>
        <end position="346"/>
    </location>
</feature>
<keyword evidence="5 11" id="KW-0067">ATP-binding</keyword>
<protein>
    <submittedName>
        <fullName evidence="11">ABC transporter ATP-binding protein</fullName>
    </submittedName>
</protein>
<organism evidence="11 12">
    <name type="scientific">Halobium salinum</name>
    <dbReference type="NCBI Taxonomy" id="1364940"/>
    <lineage>
        <taxon>Archaea</taxon>
        <taxon>Methanobacteriati</taxon>
        <taxon>Methanobacteriota</taxon>
        <taxon>Stenosarchaea group</taxon>
        <taxon>Halobacteria</taxon>
        <taxon>Halobacteriales</taxon>
        <taxon>Haloferacaceae</taxon>
        <taxon>Halobium</taxon>
    </lineage>
</organism>
<feature type="transmembrane region" description="Helical" evidence="8">
    <location>
        <begin position="167"/>
        <end position="190"/>
    </location>
</feature>
<dbReference type="InterPro" id="IPR003439">
    <property type="entry name" value="ABC_transporter-like_ATP-bd"/>
</dbReference>
<dbReference type="PANTHER" id="PTHR24221:SF654">
    <property type="entry name" value="ATP-BINDING CASSETTE SUB-FAMILY B MEMBER 6"/>
    <property type="match status" value="1"/>
</dbReference>
<evidence type="ECO:0000256" key="4">
    <source>
        <dbReference type="ARBA" id="ARBA00022741"/>
    </source>
</evidence>
<dbReference type="InterPro" id="IPR011527">
    <property type="entry name" value="ABC1_TM_dom"/>
</dbReference>
<name>A0ABD5P7K0_9EURY</name>
<dbReference type="Gene3D" id="3.40.50.300">
    <property type="entry name" value="P-loop containing nucleotide triphosphate hydrolases"/>
    <property type="match status" value="1"/>
</dbReference>
<keyword evidence="4" id="KW-0547">Nucleotide-binding</keyword>
<dbReference type="CDD" id="cd18565">
    <property type="entry name" value="ABC_6TM_exporter_like"/>
    <property type="match status" value="1"/>
</dbReference>
<proteinExistence type="predicted"/>
<dbReference type="PROSITE" id="PS00211">
    <property type="entry name" value="ABC_TRANSPORTER_1"/>
    <property type="match status" value="1"/>
</dbReference>
<evidence type="ECO:0000313" key="12">
    <source>
        <dbReference type="Proteomes" id="UP001595921"/>
    </source>
</evidence>
<accession>A0ABD5P7K0</accession>
<keyword evidence="3 8" id="KW-0812">Transmembrane</keyword>
<feature type="transmembrane region" description="Helical" evidence="8">
    <location>
        <begin position="196"/>
        <end position="215"/>
    </location>
</feature>
<dbReference type="InterPro" id="IPR027417">
    <property type="entry name" value="P-loop_NTPase"/>
</dbReference>
<dbReference type="SUPFAM" id="SSF90123">
    <property type="entry name" value="ABC transporter transmembrane region"/>
    <property type="match status" value="1"/>
</dbReference>
<evidence type="ECO:0000259" key="10">
    <source>
        <dbReference type="PROSITE" id="PS50929"/>
    </source>
</evidence>
<dbReference type="GO" id="GO:0016020">
    <property type="term" value="C:membrane"/>
    <property type="evidence" value="ECO:0007669"/>
    <property type="project" value="UniProtKB-SubCell"/>
</dbReference>